<dbReference type="CDD" id="cd11304">
    <property type="entry name" value="Cadherin_repeat"/>
    <property type="match status" value="8"/>
</dbReference>
<dbReference type="GO" id="GO:0005509">
    <property type="term" value="F:calcium ion binding"/>
    <property type="evidence" value="ECO:0007669"/>
    <property type="project" value="UniProtKB-UniRule"/>
</dbReference>
<dbReference type="InterPro" id="IPR029021">
    <property type="entry name" value="Prot-tyrosine_phosphatase-like"/>
</dbReference>
<dbReference type="PROSITE" id="PS00232">
    <property type="entry name" value="CADHERIN_1"/>
    <property type="match status" value="2"/>
</dbReference>
<dbReference type="Pfam" id="PF00028">
    <property type="entry name" value="Cadherin"/>
    <property type="match status" value="7"/>
</dbReference>
<evidence type="ECO:0000256" key="6">
    <source>
        <dbReference type="ARBA" id="ARBA00022989"/>
    </source>
</evidence>
<dbReference type="Gene3D" id="3.90.190.10">
    <property type="entry name" value="Protein tyrosine phosphatase superfamily"/>
    <property type="match status" value="2"/>
</dbReference>
<feature type="domain" description="Tyrosine-protein phosphatase" evidence="11">
    <location>
        <begin position="424"/>
        <end position="699"/>
    </location>
</feature>
<dbReference type="PRINTS" id="PR00205">
    <property type="entry name" value="CADHERIN"/>
</dbReference>
<proteinExistence type="predicted"/>
<feature type="domain" description="Cadherin" evidence="13">
    <location>
        <begin position="824"/>
        <end position="934"/>
    </location>
</feature>
<feature type="domain" description="Cadherin" evidence="13">
    <location>
        <begin position="1469"/>
        <end position="1570"/>
    </location>
</feature>
<feature type="domain" description="Cadherin" evidence="13">
    <location>
        <begin position="1369"/>
        <end position="1470"/>
    </location>
</feature>
<dbReference type="GO" id="GO:0004725">
    <property type="term" value="F:protein tyrosine phosphatase activity"/>
    <property type="evidence" value="ECO:0007669"/>
    <property type="project" value="InterPro"/>
</dbReference>
<feature type="domain" description="Cadherin" evidence="13">
    <location>
        <begin position="1267"/>
        <end position="1368"/>
    </location>
</feature>
<feature type="domain" description="Cadherin" evidence="13">
    <location>
        <begin position="1157"/>
        <end position="1266"/>
    </location>
</feature>
<evidence type="ECO:0000256" key="10">
    <source>
        <dbReference type="SAM" id="Phobius"/>
    </source>
</evidence>
<keyword evidence="15" id="KW-1185">Reference proteome</keyword>
<dbReference type="SMART" id="SM00404">
    <property type="entry name" value="PTPc_motif"/>
    <property type="match status" value="2"/>
</dbReference>
<feature type="domain" description="Cadherin" evidence="13">
    <location>
        <begin position="931"/>
        <end position="1040"/>
    </location>
</feature>
<dbReference type="InterPro" id="IPR015919">
    <property type="entry name" value="Cadherin-like_sf"/>
</dbReference>
<feature type="domain" description="Cadherin" evidence="13">
    <location>
        <begin position="714"/>
        <end position="823"/>
    </location>
</feature>
<feature type="domain" description="Cadherin" evidence="13">
    <location>
        <begin position="1041"/>
        <end position="1156"/>
    </location>
</feature>
<dbReference type="GO" id="GO:0045296">
    <property type="term" value="F:cadherin binding"/>
    <property type="evidence" value="ECO:0007669"/>
    <property type="project" value="TreeGrafter"/>
</dbReference>
<protein>
    <submittedName>
        <fullName evidence="14">DgyrCDS1029</fullName>
    </submittedName>
</protein>
<evidence type="ECO:0000256" key="9">
    <source>
        <dbReference type="PROSITE-ProRule" id="PRU00043"/>
    </source>
</evidence>
<dbReference type="PANTHER" id="PTHR24027">
    <property type="entry name" value="CADHERIN-23"/>
    <property type="match status" value="1"/>
</dbReference>
<keyword evidence="4 9" id="KW-0106">Calcium</keyword>
<comment type="caution">
    <text evidence="14">The sequence shown here is derived from an EMBL/GenBank/DDBJ whole genome shotgun (WGS) entry which is preliminary data.</text>
</comment>
<dbReference type="EMBL" id="CAJFCJ010000002">
    <property type="protein sequence ID" value="CAD5111750.1"/>
    <property type="molecule type" value="Genomic_DNA"/>
</dbReference>
<feature type="domain" description="Tyrosine specific protein phosphatases" evidence="12">
    <location>
        <begin position="309"/>
        <end position="382"/>
    </location>
</feature>
<keyword evidence="7 10" id="KW-0472">Membrane</keyword>
<dbReference type="PANTHER" id="PTHR24027:SF441">
    <property type="entry name" value="CADHERIN DOMAIN-CONTAINING PROTEIN"/>
    <property type="match status" value="1"/>
</dbReference>
<dbReference type="InterPro" id="IPR020894">
    <property type="entry name" value="Cadherin_CS"/>
</dbReference>
<keyword evidence="2 10" id="KW-0812">Transmembrane</keyword>
<dbReference type="InterPro" id="IPR003595">
    <property type="entry name" value="Tyr_Pase_cat"/>
</dbReference>
<gene>
    <name evidence="14" type="ORF">DGYR_LOCUS993</name>
</gene>
<keyword evidence="6 10" id="KW-1133">Transmembrane helix</keyword>
<accession>A0A7I8V8X3</accession>
<name>A0A7I8V8X3_9ANNE</name>
<evidence type="ECO:0000256" key="7">
    <source>
        <dbReference type="ARBA" id="ARBA00023136"/>
    </source>
</evidence>
<dbReference type="InterPro" id="IPR039808">
    <property type="entry name" value="Cadherin"/>
</dbReference>
<dbReference type="Proteomes" id="UP000549394">
    <property type="component" value="Unassembled WGS sequence"/>
</dbReference>
<evidence type="ECO:0000256" key="3">
    <source>
        <dbReference type="ARBA" id="ARBA00022737"/>
    </source>
</evidence>
<feature type="domain" description="Tyrosine-protein phosphatase" evidence="11">
    <location>
        <begin position="114"/>
        <end position="391"/>
    </location>
</feature>
<dbReference type="GO" id="GO:0016342">
    <property type="term" value="C:catenin complex"/>
    <property type="evidence" value="ECO:0007669"/>
    <property type="project" value="TreeGrafter"/>
</dbReference>
<evidence type="ECO:0000256" key="4">
    <source>
        <dbReference type="ARBA" id="ARBA00022837"/>
    </source>
</evidence>
<dbReference type="CDD" id="cd00047">
    <property type="entry name" value="PTPc"/>
    <property type="match status" value="1"/>
</dbReference>
<dbReference type="GO" id="GO:0008013">
    <property type="term" value="F:beta-catenin binding"/>
    <property type="evidence" value="ECO:0007669"/>
    <property type="project" value="TreeGrafter"/>
</dbReference>
<dbReference type="GO" id="GO:0007156">
    <property type="term" value="P:homophilic cell adhesion via plasma membrane adhesion molecules"/>
    <property type="evidence" value="ECO:0007669"/>
    <property type="project" value="InterPro"/>
</dbReference>
<dbReference type="SUPFAM" id="SSF52799">
    <property type="entry name" value="(Phosphotyrosine protein) phosphatases II"/>
    <property type="match status" value="2"/>
</dbReference>
<feature type="domain" description="Tyrosine specific protein phosphatases" evidence="12">
    <location>
        <begin position="604"/>
        <end position="685"/>
    </location>
</feature>
<dbReference type="InterPro" id="IPR000387">
    <property type="entry name" value="Tyr_Pase_dom"/>
</dbReference>
<dbReference type="PROSITE" id="PS50268">
    <property type="entry name" value="CADHERIN_2"/>
    <property type="match status" value="9"/>
</dbReference>
<dbReference type="PROSITE" id="PS50056">
    <property type="entry name" value="TYR_PHOSPHATASE_2"/>
    <property type="match status" value="2"/>
</dbReference>
<evidence type="ECO:0000313" key="14">
    <source>
        <dbReference type="EMBL" id="CAD5111750.1"/>
    </source>
</evidence>
<dbReference type="SMART" id="SM00194">
    <property type="entry name" value="PTPc"/>
    <property type="match status" value="2"/>
</dbReference>
<evidence type="ECO:0000256" key="8">
    <source>
        <dbReference type="ARBA" id="ARBA00023180"/>
    </source>
</evidence>
<comment type="subcellular location">
    <subcellularLocation>
        <location evidence="1">Membrane</location>
    </subcellularLocation>
</comment>
<keyword evidence="3" id="KW-0677">Repeat</keyword>
<dbReference type="InterPro" id="IPR002126">
    <property type="entry name" value="Cadherin-like_dom"/>
</dbReference>
<sequence>MDQAVIVIIVLSAILSILLILLIIIILRLKKQRQLCFRNNKKKRKKRTVKHVIAQDNPVKEYTDPNLNDNERVTPVRDNLDHRRNLSEKGKNKLPTRIKAEALFQYVKENTIGLIRQFQDIPFQFSDLSSKAFERAENKAKNKYLNIKPYDQTRVILKTNETEIERMDTKPNYNNLSNLKTTLHNDYINANFITGYNNSSREYVASQGTKENTEVDFWRMVSTLKSNRIVMLTKCVESSLKCTHYWPKEFNKAESYGHINVTLEKEDEYADFTVRTFKLHEDDNETEVRQYHYTAWPDKGVPEFPTSLLEFREFIRKQDDIYGNASPLIVHCSAGVGRTGTFILIDSMLKMQKKENYVDLFKFLYQMRRERMYLIQTDEQYIFAYNSIVEKLETGDTAIKMEDFKRVYSQLVKNFDSPDQSSILHGHFNSLKKLRPAKYIDIHEAKMHLDGFREENKAKNRRLSLLPQDRYRPCLQPMTGRTNYINAIRLDGSLHKNTFIITQAPMKDTIIDFYRLVIDSASSVVVMLNEINNEDCPQYWPEQEGDHMEFGPITVKLLEQEVNFNSTIIFSKLEISQTENERIFTTTVDHYRFTNWPGDNRSDDSVVDLARLINLSFLTHDNKKRIKLSPIIVHCLHGTIRSGVFATAALALEKMKVNREVDIFHSSKLVLGSRPQTIDSAVRNTLPGMKYLGCLIVFLLAFCDVKGTLSFTSPSANSEVHLTENNNGDAASPVTISFNLESNGGVTPYTYSIVSGGDSKFEIDTSPDPDIFRQKSGALFDYETTSSYTIELKVIDSTGGTSLTASVTFTVIVDDWNDETPQLGSASYTASVDESQDPGAAVTLSPTISSSDGDAIDNGNLRYSLTGADSTYFQINAVNGILKTSSILDADPSGKTYTNVKIVVTDLAGKTSTAAVTVTVNDLNDVVPTCDPSVYYASINENTAVSTSLLQFSCTDTDNTASFKALTFSITSGDDTGSEKFQIANTNELHTTTTSCDYEDLTQQKYTLAVTVKDATTNFNSVNITAIININPINDNTPTWSSTPTGGSFYENQTIGEILTTLQATDTDKGANGDNTLSYHIISATTQTSADSSALFKIDPITGNILTVASLDKDTGITEHRLVVKAQDDGTSPGIKSVTASITYTILDYNEFQPTFDKTIYTVSINENTNVGTTIQTLTATDQDDTSAFTFSFGTGNELDHFEITTSSNNGHVKIKSTIDPDGGSPPSFYTLQVKVTDGSSTPAALTSTATIQISILDINDNNPSFSPAPAPYNLPENTPAGTTIITLVATDDDFNSELTFSEGTGDTNDNFAIQSDGKIVLLKQIDYDTMGVSKIINLQAIVSDGSNTATATAQITVTDVSDLTPSCNPAAVSANISETASVNDAVVQLSCSDDGSLTYSIASGNTNTAFKFVSNEIQVNDIGAGSTALDYDAGVKVYNLIVDVSDGTNTINVPVTISINPVDEGAPTFTNTAVNVNENEVVGFSVATFAASDVDASPHNVQKYSITSGNSEGKFVINPSTGEVSLKDTLDYETTTTYALTIQADDGTATGSGILTVNVQDINDNTPSCPKSLYIPTAVNENEASDTLVLNLTECSDPDTSSNFGSITMSITGDNGRFAVSNMLIKTTSTPLDYESATTYTLIITLTDNGGVSPSNTGTVTAIVNVAQ</sequence>
<dbReference type="PROSITE" id="PS50055">
    <property type="entry name" value="TYR_PHOSPHATASE_PTP"/>
    <property type="match status" value="2"/>
</dbReference>
<evidence type="ECO:0000259" key="12">
    <source>
        <dbReference type="PROSITE" id="PS50056"/>
    </source>
</evidence>
<feature type="domain" description="Cadherin" evidence="13">
    <location>
        <begin position="1580"/>
        <end position="1667"/>
    </location>
</feature>
<dbReference type="SMART" id="SM00112">
    <property type="entry name" value="CA"/>
    <property type="match status" value="9"/>
</dbReference>
<organism evidence="14 15">
    <name type="scientific">Dimorphilus gyrociliatus</name>
    <dbReference type="NCBI Taxonomy" id="2664684"/>
    <lineage>
        <taxon>Eukaryota</taxon>
        <taxon>Metazoa</taxon>
        <taxon>Spiralia</taxon>
        <taxon>Lophotrochozoa</taxon>
        <taxon>Annelida</taxon>
        <taxon>Polychaeta</taxon>
        <taxon>Polychaeta incertae sedis</taxon>
        <taxon>Dinophilidae</taxon>
        <taxon>Dimorphilus</taxon>
    </lineage>
</organism>
<dbReference type="InterPro" id="IPR016130">
    <property type="entry name" value="Tyr_Pase_AS"/>
</dbReference>
<dbReference type="OrthoDB" id="6058203at2759"/>
<evidence type="ECO:0000313" key="15">
    <source>
        <dbReference type="Proteomes" id="UP000549394"/>
    </source>
</evidence>
<evidence type="ECO:0000256" key="1">
    <source>
        <dbReference type="ARBA" id="ARBA00004370"/>
    </source>
</evidence>
<dbReference type="FunFam" id="3.90.190.10:FF:000185">
    <property type="entry name" value="Predicted protein"/>
    <property type="match status" value="1"/>
</dbReference>
<dbReference type="SUPFAM" id="SSF49313">
    <property type="entry name" value="Cadherin-like"/>
    <property type="match status" value="9"/>
</dbReference>
<evidence type="ECO:0000259" key="13">
    <source>
        <dbReference type="PROSITE" id="PS50268"/>
    </source>
</evidence>
<dbReference type="Pfam" id="PF00102">
    <property type="entry name" value="Y_phosphatase"/>
    <property type="match status" value="2"/>
</dbReference>
<reference evidence="14 15" key="1">
    <citation type="submission" date="2020-08" db="EMBL/GenBank/DDBJ databases">
        <authorList>
            <person name="Hejnol A."/>
        </authorList>
    </citation>
    <scope>NUCLEOTIDE SEQUENCE [LARGE SCALE GENOMIC DNA]</scope>
</reference>
<dbReference type="InterPro" id="IPR000242">
    <property type="entry name" value="PTP_cat"/>
</dbReference>
<dbReference type="GO" id="GO:0016477">
    <property type="term" value="P:cell migration"/>
    <property type="evidence" value="ECO:0007669"/>
    <property type="project" value="TreeGrafter"/>
</dbReference>
<keyword evidence="5" id="KW-0130">Cell adhesion</keyword>
<dbReference type="Gene3D" id="2.60.40.60">
    <property type="entry name" value="Cadherins"/>
    <property type="match status" value="9"/>
</dbReference>
<dbReference type="FunFam" id="2.60.40.60:FF:000035">
    <property type="entry name" value="Protocadherin Fat 3"/>
    <property type="match status" value="1"/>
</dbReference>
<evidence type="ECO:0000259" key="11">
    <source>
        <dbReference type="PROSITE" id="PS50055"/>
    </source>
</evidence>
<evidence type="ECO:0000256" key="2">
    <source>
        <dbReference type="ARBA" id="ARBA00022692"/>
    </source>
</evidence>
<dbReference type="PRINTS" id="PR00700">
    <property type="entry name" value="PRTYPHPHTASE"/>
</dbReference>
<evidence type="ECO:0000256" key="5">
    <source>
        <dbReference type="ARBA" id="ARBA00022889"/>
    </source>
</evidence>
<keyword evidence="8" id="KW-0325">Glycoprotein</keyword>
<dbReference type="PROSITE" id="PS00383">
    <property type="entry name" value="TYR_PHOSPHATASE_1"/>
    <property type="match status" value="2"/>
</dbReference>
<feature type="transmembrane region" description="Helical" evidence="10">
    <location>
        <begin position="6"/>
        <end position="29"/>
    </location>
</feature>